<proteinExistence type="predicted"/>
<evidence type="ECO:0000313" key="4">
    <source>
        <dbReference type="Proteomes" id="UP000075901"/>
    </source>
</evidence>
<accession>A0A182S5H9</accession>
<evidence type="ECO:0000313" key="3">
    <source>
        <dbReference type="EnsemblMetazoa" id="AMAM000053-PA"/>
    </source>
</evidence>
<dbReference type="VEuPathDB" id="VectorBase:AMAM000053"/>
<feature type="transmembrane region" description="Helical" evidence="1">
    <location>
        <begin position="152"/>
        <end position="170"/>
    </location>
</feature>
<dbReference type="Proteomes" id="UP000075901">
    <property type="component" value="Unassembled WGS sequence"/>
</dbReference>
<organism evidence="3 4">
    <name type="scientific">Anopheles maculatus</name>
    <dbReference type="NCBI Taxonomy" id="74869"/>
    <lineage>
        <taxon>Eukaryota</taxon>
        <taxon>Metazoa</taxon>
        <taxon>Ecdysozoa</taxon>
        <taxon>Arthropoda</taxon>
        <taxon>Hexapoda</taxon>
        <taxon>Insecta</taxon>
        <taxon>Pterygota</taxon>
        <taxon>Neoptera</taxon>
        <taxon>Endopterygota</taxon>
        <taxon>Diptera</taxon>
        <taxon>Nematocera</taxon>
        <taxon>Culicoidea</taxon>
        <taxon>Culicidae</taxon>
        <taxon>Anophelinae</taxon>
        <taxon>Anopheles</taxon>
        <taxon>Anopheles maculatus group</taxon>
    </lineage>
</organism>
<dbReference type="GO" id="GO:0016491">
    <property type="term" value="F:oxidoreductase activity"/>
    <property type="evidence" value="ECO:0007669"/>
    <property type="project" value="InterPro"/>
</dbReference>
<reference evidence="3" key="2">
    <citation type="submission" date="2020-05" db="UniProtKB">
        <authorList>
            <consortium name="EnsemblMetazoa"/>
        </authorList>
    </citation>
    <scope>IDENTIFICATION</scope>
    <source>
        <strain evidence="3">maculatus3</strain>
    </source>
</reference>
<keyword evidence="1" id="KW-0812">Transmembrane</keyword>
<evidence type="ECO:0000259" key="2">
    <source>
        <dbReference type="Pfam" id="PF09995"/>
    </source>
</evidence>
<dbReference type="EnsemblMetazoa" id="AMAM000053-RA">
    <property type="protein sequence ID" value="AMAM000053-PA"/>
    <property type="gene ID" value="AMAM000053"/>
</dbReference>
<reference evidence="4" key="1">
    <citation type="submission" date="2013-09" db="EMBL/GenBank/DDBJ databases">
        <title>The Genome Sequence of Anopheles maculatus species B.</title>
        <authorList>
            <consortium name="The Broad Institute Genomics Platform"/>
            <person name="Neafsey D.E."/>
            <person name="Besansky N."/>
            <person name="Howell P."/>
            <person name="Walton C."/>
            <person name="Young S.K."/>
            <person name="Zeng Q."/>
            <person name="Gargeya S."/>
            <person name="Fitzgerald M."/>
            <person name="Haas B."/>
            <person name="Abouelleil A."/>
            <person name="Allen A.W."/>
            <person name="Alvarado L."/>
            <person name="Arachchi H.M."/>
            <person name="Berlin A.M."/>
            <person name="Chapman S.B."/>
            <person name="Gainer-Dewar J."/>
            <person name="Goldberg J."/>
            <person name="Griggs A."/>
            <person name="Gujja S."/>
            <person name="Hansen M."/>
            <person name="Howarth C."/>
            <person name="Imamovic A."/>
            <person name="Ireland A."/>
            <person name="Larimer J."/>
            <person name="McCowan C."/>
            <person name="Murphy C."/>
            <person name="Pearson M."/>
            <person name="Poon T.W."/>
            <person name="Priest M."/>
            <person name="Roberts A."/>
            <person name="Saif S."/>
            <person name="Shea T."/>
            <person name="Sisk P."/>
            <person name="Sykes S."/>
            <person name="Wortman J."/>
            <person name="Nusbaum C."/>
            <person name="Birren B."/>
        </authorList>
    </citation>
    <scope>NUCLEOTIDE SEQUENCE [LARGE SCALE GENOMIC DNA]</scope>
    <source>
        <strain evidence="4">maculatus3</strain>
    </source>
</reference>
<keyword evidence="4" id="KW-1185">Reference proteome</keyword>
<dbReference type="Pfam" id="PF09995">
    <property type="entry name" value="MPAB_Lcp_cat"/>
    <property type="match status" value="1"/>
</dbReference>
<keyword evidence="1" id="KW-1133">Transmembrane helix</keyword>
<feature type="transmembrane region" description="Helical" evidence="1">
    <location>
        <begin position="59"/>
        <end position="84"/>
    </location>
</feature>
<feature type="domain" description="ER-bound oxygenase mpaB/mpaB'/Rubber oxygenase catalytic" evidence="2">
    <location>
        <begin position="60"/>
        <end position="214"/>
    </location>
</feature>
<dbReference type="PANTHER" id="PTHR37159">
    <property type="entry name" value="GH11867P"/>
    <property type="match status" value="1"/>
</dbReference>
<dbReference type="PANTHER" id="PTHR37159:SF1">
    <property type="entry name" value="GH11867P"/>
    <property type="match status" value="1"/>
</dbReference>
<dbReference type="AlphaFoldDB" id="A0A182S5H9"/>
<feature type="transmembrane region" description="Helical" evidence="1">
    <location>
        <begin position="296"/>
        <end position="320"/>
    </location>
</feature>
<sequence>MAATNDDIRRRAGELPDAKYLETLEEGANISVDYGDIALPEWYDDAKVKRAQEFFKRNFYAMFVGKLCGLLAIITVPTILRILVHTNQSAEPRTAYRRYVATIMHTLEWYYEDMVPTSSSWKSIAFVRKTHAGVSKHAATVRSEMIISQRDMAITQFGFIGYVIISYRKLGIKYDPKDMEAFVHFWRVIGHMMGIEERFNACTDRFETTEQRMSLIANEVLKPALLNHTAEFVKMGKALIEGLWCFNPFIEFDSFLFLTMRLNNIPGYHYWDDEVAPELNASERRQVRHYERFSRYARFLLCCVCYIHSVLLYITAFRWYFNSQMIMSRFLITYFPFLAFFQFGVTDSYVRILK</sequence>
<evidence type="ECO:0000256" key="1">
    <source>
        <dbReference type="SAM" id="Phobius"/>
    </source>
</evidence>
<name>A0A182S5H9_9DIPT</name>
<keyword evidence="1" id="KW-0472">Membrane</keyword>
<protein>
    <recommendedName>
        <fullName evidence="2">ER-bound oxygenase mpaB/mpaB'/Rubber oxygenase catalytic domain-containing protein</fullName>
    </recommendedName>
</protein>
<feature type="transmembrane region" description="Helical" evidence="1">
    <location>
        <begin position="326"/>
        <end position="345"/>
    </location>
</feature>
<dbReference type="InterPro" id="IPR018713">
    <property type="entry name" value="MPAB/Lcp_cat_dom"/>
</dbReference>